<reference evidence="1 2" key="1">
    <citation type="submission" date="2023-02" db="EMBL/GenBank/DDBJ databases">
        <title>LHISI_Scaffold_Assembly.</title>
        <authorList>
            <person name="Stuart O.P."/>
            <person name="Cleave R."/>
            <person name="Magrath M.J.L."/>
            <person name="Mikheyev A.S."/>
        </authorList>
    </citation>
    <scope>NUCLEOTIDE SEQUENCE [LARGE SCALE GENOMIC DNA]</scope>
    <source>
        <strain evidence="1">Daus_M_001</strain>
        <tissue evidence="1">Leg muscle</tissue>
    </source>
</reference>
<protein>
    <submittedName>
        <fullName evidence="1">Uncharacterized protein</fullName>
    </submittedName>
</protein>
<evidence type="ECO:0000313" key="2">
    <source>
        <dbReference type="Proteomes" id="UP001159363"/>
    </source>
</evidence>
<proteinExistence type="predicted"/>
<organism evidence="1 2">
    <name type="scientific">Dryococelus australis</name>
    <dbReference type="NCBI Taxonomy" id="614101"/>
    <lineage>
        <taxon>Eukaryota</taxon>
        <taxon>Metazoa</taxon>
        <taxon>Ecdysozoa</taxon>
        <taxon>Arthropoda</taxon>
        <taxon>Hexapoda</taxon>
        <taxon>Insecta</taxon>
        <taxon>Pterygota</taxon>
        <taxon>Neoptera</taxon>
        <taxon>Polyneoptera</taxon>
        <taxon>Phasmatodea</taxon>
        <taxon>Verophasmatodea</taxon>
        <taxon>Anareolatae</taxon>
        <taxon>Phasmatidae</taxon>
        <taxon>Eurycanthinae</taxon>
        <taxon>Dryococelus</taxon>
    </lineage>
</organism>
<evidence type="ECO:0000313" key="1">
    <source>
        <dbReference type="EMBL" id="KAJ8868443.1"/>
    </source>
</evidence>
<gene>
    <name evidence="1" type="ORF">PR048_029959</name>
</gene>
<dbReference type="Proteomes" id="UP001159363">
    <property type="component" value="Chromosome 13"/>
</dbReference>
<keyword evidence="2" id="KW-1185">Reference proteome</keyword>
<accession>A0ABQ9G840</accession>
<sequence>MRDFESSPRVQPVTSSGATQYVNVGTPKLLRPVRALSGKRTCEEFYSRSDFVGVSALRTGRPRANVLCLVIECRSGDRRNMRRPIDSRALQPQGEPRPAVSWFGAVVRARAARPQHPHTPQRGHCLAPFTCRPPSAFTFSVCVRARRLRGFSRVGVRAARSTARPIITPRTPAAGSASFISARARTRRIVSELARRTPSKEVSLIPMFDLHLNCDVSARDCSPLSKANLVRFSAVSLPDAAVGRVFSGISSFPRSCIPALHAHLLSRPVKSRPHRIARKQQIVHVLFSGEVCMERKQLVLACDKESEKGKKTVRRSASSSLLPTIRLTKNGWTVIPSLYDALPRADTPVPDGITFLNTAVLFSSRYSLCELSGVGLGCILLDIPRSSFPPPACGVPEEVHRYDGNTARLTRRGDETLVVRVSVARIAPSLLDLRRGLPTGVQSHS</sequence>
<dbReference type="EMBL" id="JARBHB010000014">
    <property type="protein sequence ID" value="KAJ8868443.1"/>
    <property type="molecule type" value="Genomic_DNA"/>
</dbReference>
<comment type="caution">
    <text evidence="1">The sequence shown here is derived from an EMBL/GenBank/DDBJ whole genome shotgun (WGS) entry which is preliminary data.</text>
</comment>
<name>A0ABQ9G840_9NEOP</name>